<evidence type="ECO:0000313" key="12">
    <source>
        <dbReference type="EMBL" id="KAJ1986968.1"/>
    </source>
</evidence>
<evidence type="ECO:0000256" key="4">
    <source>
        <dbReference type="ARBA" id="ARBA00022741"/>
    </source>
</evidence>
<dbReference type="PANTHER" id="PTHR24223:SF353">
    <property type="entry name" value="ABC TRANSPORTER ATP-BINDING PROTEIN_PERMEASE VMR1-RELATED"/>
    <property type="match status" value="1"/>
</dbReference>
<evidence type="ECO:0000256" key="6">
    <source>
        <dbReference type="ARBA" id="ARBA00022989"/>
    </source>
</evidence>
<keyword evidence="7 9" id="KW-0472">Membrane</keyword>
<accession>A0ABQ8PDT6</accession>
<dbReference type="PANTHER" id="PTHR24223">
    <property type="entry name" value="ATP-BINDING CASSETTE SUB-FAMILY C"/>
    <property type="match status" value="1"/>
</dbReference>
<dbReference type="InterPro" id="IPR050173">
    <property type="entry name" value="ABC_transporter_C-like"/>
</dbReference>
<reference evidence="12" key="1">
    <citation type="submission" date="2022-07" db="EMBL/GenBank/DDBJ databases">
        <title>Phylogenomic reconstructions and comparative analyses of Kickxellomycotina fungi.</title>
        <authorList>
            <person name="Reynolds N.K."/>
            <person name="Stajich J.E."/>
            <person name="Barry K."/>
            <person name="Grigoriev I.V."/>
            <person name="Crous P."/>
            <person name="Smith M.E."/>
        </authorList>
    </citation>
    <scope>NUCLEOTIDE SEQUENCE</scope>
    <source>
        <strain evidence="12">BCRC 34882</strain>
    </source>
</reference>
<keyword evidence="5" id="KW-0067">ATP-binding</keyword>
<proteinExistence type="predicted"/>
<organism evidence="12 13">
    <name type="scientific">Coemansia umbellata</name>
    <dbReference type="NCBI Taxonomy" id="1424467"/>
    <lineage>
        <taxon>Eukaryota</taxon>
        <taxon>Fungi</taxon>
        <taxon>Fungi incertae sedis</taxon>
        <taxon>Zoopagomycota</taxon>
        <taxon>Kickxellomycotina</taxon>
        <taxon>Kickxellomycetes</taxon>
        <taxon>Kickxellales</taxon>
        <taxon>Kickxellaceae</taxon>
        <taxon>Coemansia</taxon>
    </lineage>
</organism>
<dbReference type="Pfam" id="PF00664">
    <property type="entry name" value="ABC_membrane"/>
    <property type="match status" value="1"/>
</dbReference>
<dbReference type="Proteomes" id="UP001151295">
    <property type="component" value="Unassembled WGS sequence"/>
</dbReference>
<feature type="transmembrane region" description="Helical" evidence="9">
    <location>
        <begin position="201"/>
        <end position="229"/>
    </location>
</feature>
<feature type="transmembrane region" description="Helical" evidence="9">
    <location>
        <begin position="116"/>
        <end position="138"/>
    </location>
</feature>
<dbReference type="EMBL" id="JANBQD010000147">
    <property type="protein sequence ID" value="KAJ1986968.1"/>
    <property type="molecule type" value="Genomic_DNA"/>
</dbReference>
<keyword evidence="2 9" id="KW-0812">Transmembrane</keyword>
<sequence>MRSTYLDVFCLFAFTLVSSLLSNQALWIGRTIGFRLKNVLIAELTAKTLRRRGKGSHKESGNENDDEDSSLDANSSASDGKVMNVLTSDFNRVTEVTAYLDDVYGVPLTLGIGIWYMYQLLGVSALIGLSLGAAYLPASKVLYDRFSKVWNKIYSLSDKRITAVTELLQGIKAVKLFGWESRFIEGVDEKRKRQLDYSWTALYWQMGIGAVSYICPTVILTVTMFVYVVGFGYKITAEIAFTSISVFSLVHNSFLQLPSYITWATSTYVALKRIDSYLSQPQVQDLEARVTVDSNNALGFECADLEWDGHGGYECSEEPAEAIVSPTTSANTSGALIGSSNIESL</sequence>
<feature type="non-terminal residue" evidence="12">
    <location>
        <position position="345"/>
    </location>
</feature>
<protein>
    <recommendedName>
        <fullName evidence="11">ABC transmembrane type-1 domain-containing protein</fullName>
    </recommendedName>
</protein>
<dbReference type="PROSITE" id="PS50929">
    <property type="entry name" value="ABC_TM1F"/>
    <property type="match status" value="1"/>
</dbReference>
<evidence type="ECO:0000256" key="5">
    <source>
        <dbReference type="ARBA" id="ARBA00022840"/>
    </source>
</evidence>
<keyword evidence="6 9" id="KW-1133">Transmembrane helix</keyword>
<keyword evidence="13" id="KW-1185">Reference proteome</keyword>
<feature type="chain" id="PRO_5045120757" description="ABC transmembrane type-1 domain-containing protein" evidence="10">
    <location>
        <begin position="20"/>
        <end position="345"/>
    </location>
</feature>
<dbReference type="Gene3D" id="1.20.1560.10">
    <property type="entry name" value="ABC transporter type 1, transmembrane domain"/>
    <property type="match status" value="1"/>
</dbReference>
<name>A0ABQ8PDT6_9FUNG</name>
<keyword evidence="4" id="KW-0547">Nucleotide-binding</keyword>
<comment type="caution">
    <text evidence="12">The sequence shown here is derived from an EMBL/GenBank/DDBJ whole genome shotgun (WGS) entry which is preliminary data.</text>
</comment>
<gene>
    <name evidence="12" type="ORF">EDC05_006071</name>
</gene>
<dbReference type="InterPro" id="IPR036640">
    <property type="entry name" value="ABC1_TM_sf"/>
</dbReference>
<evidence type="ECO:0000256" key="3">
    <source>
        <dbReference type="ARBA" id="ARBA00022737"/>
    </source>
</evidence>
<evidence type="ECO:0000256" key="10">
    <source>
        <dbReference type="SAM" id="SignalP"/>
    </source>
</evidence>
<keyword evidence="3" id="KW-0677">Repeat</keyword>
<evidence type="ECO:0000256" key="9">
    <source>
        <dbReference type="SAM" id="Phobius"/>
    </source>
</evidence>
<feature type="signal peptide" evidence="10">
    <location>
        <begin position="1"/>
        <end position="19"/>
    </location>
</feature>
<dbReference type="InterPro" id="IPR011527">
    <property type="entry name" value="ABC1_TM_dom"/>
</dbReference>
<feature type="domain" description="ABC transmembrane type-1" evidence="11">
    <location>
        <begin position="1"/>
        <end position="262"/>
    </location>
</feature>
<keyword evidence="10" id="KW-0732">Signal</keyword>
<dbReference type="SUPFAM" id="SSF90123">
    <property type="entry name" value="ABC transporter transmembrane region"/>
    <property type="match status" value="1"/>
</dbReference>
<evidence type="ECO:0000256" key="8">
    <source>
        <dbReference type="SAM" id="MobiDB-lite"/>
    </source>
</evidence>
<evidence type="ECO:0000259" key="11">
    <source>
        <dbReference type="PROSITE" id="PS50929"/>
    </source>
</evidence>
<dbReference type="CDD" id="cd18596">
    <property type="entry name" value="ABC_6TM_VMR1_D1_like"/>
    <property type="match status" value="1"/>
</dbReference>
<evidence type="ECO:0000313" key="13">
    <source>
        <dbReference type="Proteomes" id="UP001151295"/>
    </source>
</evidence>
<evidence type="ECO:0000256" key="2">
    <source>
        <dbReference type="ARBA" id="ARBA00022692"/>
    </source>
</evidence>
<feature type="region of interest" description="Disordered" evidence="8">
    <location>
        <begin position="52"/>
        <end position="76"/>
    </location>
</feature>
<keyword evidence="1" id="KW-0813">Transport</keyword>
<evidence type="ECO:0000256" key="1">
    <source>
        <dbReference type="ARBA" id="ARBA00022448"/>
    </source>
</evidence>
<evidence type="ECO:0000256" key="7">
    <source>
        <dbReference type="ARBA" id="ARBA00023136"/>
    </source>
</evidence>